<dbReference type="RefSeq" id="WP_090445580.1">
    <property type="nucleotide sequence ID" value="NZ_FOHU01000015.1"/>
</dbReference>
<dbReference type="OrthoDB" id="9779080at2"/>
<protein>
    <submittedName>
        <fullName evidence="3">Nucleoside recognition</fullName>
    </submittedName>
</protein>
<feature type="transmembrane region" description="Helical" evidence="1">
    <location>
        <begin position="89"/>
        <end position="108"/>
    </location>
</feature>
<feature type="domain" description="Nucleoside transporter/FeoB GTPase Gate" evidence="2">
    <location>
        <begin position="18"/>
        <end position="101"/>
    </location>
</feature>
<accession>A0A1I0FNA5</accession>
<dbReference type="AlphaFoldDB" id="A0A1I0FNA5"/>
<dbReference type="Pfam" id="PF07670">
    <property type="entry name" value="Gate"/>
    <property type="match status" value="1"/>
</dbReference>
<keyword evidence="4" id="KW-1185">Reference proteome</keyword>
<evidence type="ECO:0000313" key="4">
    <source>
        <dbReference type="Proteomes" id="UP000199568"/>
    </source>
</evidence>
<sequence>MFINSIKTGVLKGLETTWMLAKVIIPVYFVVTFLQYTPVIDWIAYLFTPLMTVFNLPGEAAIVLVIGNLLSLYAAIGAMKAIALTNLEITIIAVMLSFSHALLVETAVTKRLGVSVIKVVLIRVGLALVAGLIVGRVGAIL</sequence>
<dbReference type="STRING" id="426128.SAMN05660297_02877"/>
<dbReference type="InterPro" id="IPR011642">
    <property type="entry name" value="Gate_dom"/>
</dbReference>
<proteinExistence type="predicted"/>
<dbReference type="EMBL" id="FOHU01000015">
    <property type="protein sequence ID" value="SET59619.1"/>
    <property type="molecule type" value="Genomic_DNA"/>
</dbReference>
<keyword evidence="1" id="KW-0472">Membrane</keyword>
<feature type="transmembrane region" description="Helical" evidence="1">
    <location>
        <begin position="120"/>
        <end position="139"/>
    </location>
</feature>
<dbReference type="Proteomes" id="UP000199568">
    <property type="component" value="Unassembled WGS sequence"/>
</dbReference>
<gene>
    <name evidence="3" type="ORF">SAMN05660297_02877</name>
</gene>
<keyword evidence="1" id="KW-1133">Transmembrane helix</keyword>
<feature type="transmembrane region" description="Helical" evidence="1">
    <location>
        <begin position="60"/>
        <end position="83"/>
    </location>
</feature>
<evidence type="ECO:0000256" key="1">
    <source>
        <dbReference type="SAM" id="Phobius"/>
    </source>
</evidence>
<keyword evidence="1" id="KW-0812">Transmembrane</keyword>
<organism evidence="3 4">
    <name type="scientific">Natronincola peptidivorans</name>
    <dbReference type="NCBI Taxonomy" id="426128"/>
    <lineage>
        <taxon>Bacteria</taxon>
        <taxon>Bacillati</taxon>
        <taxon>Bacillota</taxon>
        <taxon>Clostridia</taxon>
        <taxon>Peptostreptococcales</taxon>
        <taxon>Natronincolaceae</taxon>
        <taxon>Natronincola</taxon>
    </lineage>
</organism>
<name>A0A1I0FNA5_9FIRM</name>
<evidence type="ECO:0000313" key="3">
    <source>
        <dbReference type="EMBL" id="SET59619.1"/>
    </source>
</evidence>
<evidence type="ECO:0000259" key="2">
    <source>
        <dbReference type="Pfam" id="PF07670"/>
    </source>
</evidence>
<feature type="transmembrane region" description="Helical" evidence="1">
    <location>
        <begin position="23"/>
        <end position="48"/>
    </location>
</feature>
<reference evidence="3 4" key="1">
    <citation type="submission" date="2016-10" db="EMBL/GenBank/DDBJ databases">
        <authorList>
            <person name="de Groot N.N."/>
        </authorList>
    </citation>
    <scope>NUCLEOTIDE SEQUENCE [LARGE SCALE GENOMIC DNA]</scope>
    <source>
        <strain evidence="3 4">DSM 18979</strain>
    </source>
</reference>